<evidence type="ECO:0000256" key="1">
    <source>
        <dbReference type="SAM" id="Phobius"/>
    </source>
</evidence>
<reference evidence="2 3" key="1">
    <citation type="submission" date="2019-11" db="EMBL/GenBank/DDBJ databases">
        <authorList>
            <person name="Jiang L.-Q."/>
        </authorList>
    </citation>
    <scope>NUCLEOTIDE SEQUENCE [LARGE SCALE GENOMIC DNA]</scope>
    <source>
        <strain evidence="2 3">YIM 132087</strain>
    </source>
</reference>
<proteinExistence type="predicted"/>
<dbReference type="RefSeq" id="WP_154768747.1">
    <property type="nucleotide sequence ID" value="NZ_WLYK01000005.1"/>
</dbReference>
<name>A0A7K1FKP3_9ACTN</name>
<feature type="transmembrane region" description="Helical" evidence="1">
    <location>
        <begin position="134"/>
        <end position="151"/>
    </location>
</feature>
<evidence type="ECO:0000313" key="2">
    <source>
        <dbReference type="EMBL" id="MTD14712.1"/>
    </source>
</evidence>
<keyword evidence="1" id="KW-1133">Transmembrane helix</keyword>
<organism evidence="2 3">
    <name type="scientific">Nakamurella alba</name>
    <dbReference type="NCBI Taxonomy" id="2665158"/>
    <lineage>
        <taxon>Bacteria</taxon>
        <taxon>Bacillati</taxon>
        <taxon>Actinomycetota</taxon>
        <taxon>Actinomycetes</taxon>
        <taxon>Nakamurellales</taxon>
        <taxon>Nakamurellaceae</taxon>
        <taxon>Nakamurella</taxon>
    </lineage>
</organism>
<keyword evidence="3" id="KW-1185">Reference proteome</keyword>
<keyword evidence="1" id="KW-0472">Membrane</keyword>
<accession>A0A7K1FKP3</accession>
<feature type="transmembrane region" description="Helical" evidence="1">
    <location>
        <begin position="82"/>
        <end position="104"/>
    </location>
</feature>
<comment type="caution">
    <text evidence="2">The sequence shown here is derived from an EMBL/GenBank/DDBJ whole genome shotgun (WGS) entry which is preliminary data.</text>
</comment>
<feature type="transmembrane region" description="Helical" evidence="1">
    <location>
        <begin position="48"/>
        <end position="70"/>
    </location>
</feature>
<dbReference type="AlphaFoldDB" id="A0A7K1FKP3"/>
<gene>
    <name evidence="2" type="ORF">GIS00_12250</name>
</gene>
<dbReference type="EMBL" id="WLYK01000005">
    <property type="protein sequence ID" value="MTD14712.1"/>
    <property type="molecule type" value="Genomic_DNA"/>
</dbReference>
<sequence length="160" mass="17170">MTATPETTPAATTKKSLSDLYTETYGTPAAPVRESYETPRGALPGRAVAALVVAGIYTALSVFGIFQLIALRDEIGSRYATLLNITLAITAVLTVLFVVGIVLVANRRSRILLVVMAAIAFGLAIINLRNGINLMQVINVGLPLAILILMGHDEVKRYFR</sequence>
<feature type="transmembrane region" description="Helical" evidence="1">
    <location>
        <begin position="111"/>
        <end position="128"/>
    </location>
</feature>
<dbReference type="Proteomes" id="UP000460221">
    <property type="component" value="Unassembled WGS sequence"/>
</dbReference>
<protein>
    <submittedName>
        <fullName evidence="2">Uncharacterized protein</fullName>
    </submittedName>
</protein>
<keyword evidence="1" id="KW-0812">Transmembrane</keyword>
<evidence type="ECO:0000313" key="3">
    <source>
        <dbReference type="Proteomes" id="UP000460221"/>
    </source>
</evidence>